<feature type="region of interest" description="Disordered" evidence="1">
    <location>
        <begin position="168"/>
        <end position="191"/>
    </location>
</feature>
<dbReference type="AlphaFoldDB" id="A0A5B0RCN1"/>
<evidence type="ECO:0000313" key="5">
    <source>
        <dbReference type="Proteomes" id="UP000325313"/>
    </source>
</evidence>
<feature type="compositionally biased region" description="Polar residues" evidence="1">
    <location>
        <begin position="100"/>
        <end position="115"/>
    </location>
</feature>
<evidence type="ECO:0000313" key="2">
    <source>
        <dbReference type="EMBL" id="KAA1099849.1"/>
    </source>
</evidence>
<sequence length="303" mass="34980">MSIEEEVQSLQKQLQTIEAKLEQLQERLRNDSSTEIGKSINGVTRPKQDSQASRVEATVKRKSHLGSEKEKTMKKSDSDPKEKGRMNTTSSRNVKPIASITKTNQKSSRSVTTSRNQDRRTLRSRSFKVMRHLINMVDQSLVETPVTTQLKDSDRQGKKIGAVDLPRTSMRTNKPTVPKQSEIKPERTETVTTASDEHIKLYRYRSIPKYTKIYRSKVKNEGSEQLAEKNDISVEDIIQLYIPKVPPTDKKERYYYSGYATKKMGYCSAPDLSIVPHKIRKKLRDPSFAWYKDRWMLISRPEP</sequence>
<keyword evidence="4" id="KW-1185">Reference proteome</keyword>
<dbReference type="EMBL" id="VSWC01000054">
    <property type="protein sequence ID" value="KAA1099849.1"/>
    <property type="molecule type" value="Genomic_DNA"/>
</dbReference>
<feature type="compositionally biased region" description="Basic and acidic residues" evidence="1">
    <location>
        <begin position="181"/>
        <end position="191"/>
    </location>
</feature>
<dbReference type="EMBL" id="VDEP01000208">
    <property type="protein sequence ID" value="KAA1123526.1"/>
    <property type="molecule type" value="Genomic_DNA"/>
</dbReference>
<feature type="region of interest" description="Disordered" evidence="1">
    <location>
        <begin position="27"/>
        <end position="122"/>
    </location>
</feature>
<evidence type="ECO:0000256" key="1">
    <source>
        <dbReference type="SAM" id="MobiDB-lite"/>
    </source>
</evidence>
<evidence type="ECO:0000313" key="4">
    <source>
        <dbReference type="Proteomes" id="UP000324748"/>
    </source>
</evidence>
<accession>A0A5B0RCN1</accession>
<feature type="compositionally biased region" description="Polar residues" evidence="1">
    <location>
        <begin position="169"/>
        <end position="179"/>
    </location>
</feature>
<dbReference type="Proteomes" id="UP000325313">
    <property type="component" value="Unassembled WGS sequence"/>
</dbReference>
<name>A0A5B0RCN1_PUCGR</name>
<protein>
    <submittedName>
        <fullName evidence="3">Uncharacterized protein</fullName>
    </submittedName>
</protein>
<organism evidence="3 5">
    <name type="scientific">Puccinia graminis f. sp. tritici</name>
    <dbReference type="NCBI Taxonomy" id="56615"/>
    <lineage>
        <taxon>Eukaryota</taxon>
        <taxon>Fungi</taxon>
        <taxon>Dikarya</taxon>
        <taxon>Basidiomycota</taxon>
        <taxon>Pucciniomycotina</taxon>
        <taxon>Pucciniomycetes</taxon>
        <taxon>Pucciniales</taxon>
        <taxon>Pucciniaceae</taxon>
        <taxon>Puccinia</taxon>
    </lineage>
</organism>
<dbReference type="OrthoDB" id="2516273at2759"/>
<proteinExistence type="predicted"/>
<gene>
    <name evidence="2" type="ORF">PGT21_022838</name>
    <name evidence="3" type="ORF">PGTUg99_024605</name>
</gene>
<feature type="compositionally biased region" description="Basic and acidic residues" evidence="1">
    <location>
        <begin position="65"/>
        <end position="85"/>
    </location>
</feature>
<dbReference type="Proteomes" id="UP000324748">
    <property type="component" value="Unassembled WGS sequence"/>
</dbReference>
<evidence type="ECO:0000313" key="3">
    <source>
        <dbReference type="EMBL" id="KAA1123526.1"/>
    </source>
</evidence>
<reference evidence="4 5" key="1">
    <citation type="submission" date="2019-05" db="EMBL/GenBank/DDBJ databases">
        <title>Emergence of the Ug99 lineage of the wheat stem rust pathogen through somatic hybridization.</title>
        <authorList>
            <person name="Li F."/>
            <person name="Upadhyaya N.M."/>
            <person name="Sperschneider J."/>
            <person name="Matny O."/>
            <person name="Nguyen-Phuc H."/>
            <person name="Mago R."/>
            <person name="Raley C."/>
            <person name="Miller M.E."/>
            <person name="Silverstein K.A.T."/>
            <person name="Henningsen E."/>
            <person name="Hirsch C.D."/>
            <person name="Visser B."/>
            <person name="Pretorius Z.A."/>
            <person name="Steffenson B.J."/>
            <person name="Schwessinger B."/>
            <person name="Dodds P.N."/>
            <person name="Figueroa M."/>
        </authorList>
    </citation>
    <scope>NUCLEOTIDE SEQUENCE [LARGE SCALE GENOMIC DNA]</scope>
    <source>
        <strain evidence="2">21-0</strain>
        <strain evidence="3 5">Ug99</strain>
    </source>
</reference>
<comment type="caution">
    <text evidence="3">The sequence shown here is derived from an EMBL/GenBank/DDBJ whole genome shotgun (WGS) entry which is preliminary data.</text>
</comment>